<comment type="similarity">
    <text evidence="1">Belongs to the UDPGP type 2 family.</text>
</comment>
<gene>
    <name evidence="11" type="ORF">DI628_08710</name>
</gene>
<dbReference type="EMBL" id="VAFM01000002">
    <property type="protein sequence ID" value="TKW60955.1"/>
    <property type="molecule type" value="Genomic_DNA"/>
</dbReference>
<accession>A0A6N4R0S5</accession>
<dbReference type="GO" id="GO:0006011">
    <property type="term" value="P:UDP-alpha-D-glucose metabolic process"/>
    <property type="evidence" value="ECO:0007669"/>
    <property type="project" value="InterPro"/>
</dbReference>
<dbReference type="GO" id="GO:0003983">
    <property type="term" value="F:UTP:glucose-1-phosphate uridylyltransferase activity"/>
    <property type="evidence" value="ECO:0007669"/>
    <property type="project" value="UniProtKB-EC"/>
</dbReference>
<dbReference type="EC" id="2.7.7.9" evidence="2"/>
<comment type="caution">
    <text evidence="11">The sequence shown here is derived from an EMBL/GenBank/DDBJ whole genome shotgun (WGS) entry which is preliminary data.</text>
</comment>
<dbReference type="CDD" id="cd02541">
    <property type="entry name" value="UGPase_prokaryotic"/>
    <property type="match status" value="1"/>
</dbReference>
<evidence type="ECO:0000256" key="8">
    <source>
        <dbReference type="ARBA" id="ARBA00032341"/>
    </source>
</evidence>
<dbReference type="InterPro" id="IPR005835">
    <property type="entry name" value="NTP_transferase_dom"/>
</dbReference>
<evidence type="ECO:0000256" key="9">
    <source>
        <dbReference type="ARBA" id="ARBA00048128"/>
    </source>
</evidence>
<dbReference type="Pfam" id="PF00483">
    <property type="entry name" value="NTP_transferase"/>
    <property type="match status" value="1"/>
</dbReference>
<reference evidence="11 12" key="1">
    <citation type="journal article" date="2017" name="Nat. Commun.">
        <title>In situ click chemistry generation of cyclooxygenase-2 inhibitors.</title>
        <authorList>
            <person name="Bhardwaj A."/>
            <person name="Kaur J."/>
            <person name="Wuest M."/>
            <person name="Wuest F."/>
        </authorList>
    </citation>
    <scope>NUCLEOTIDE SEQUENCE [LARGE SCALE GENOMIC DNA]</scope>
    <source>
        <strain evidence="11">S2_018_000_R2_106</strain>
    </source>
</reference>
<sequence length="302" mass="33114">MSTPRKVTKAIIPAAGLGTRFLPATKAMPKEMLTVVNKPIIQYAIEEAYEAGIREFIIITGRGKAAMENHFDYPYELADTLLKKGKMAELEMVKSTLPSDARLYYTRQGEPLGLGHAVWCGHTITGDDPFAVLLPDDVVCRGKSNGLAEMIKMYEETGKSVVMCEEVPEDRVSNYGILKLAEAANGTRLSVNGFVEKPKAEEAPSRYGVVGRYVLSPAHMGVLQHVKPGKGGEIQLTDAMAEIAATEGYNGYVSTNRRFDCGDKVGFQMANLYFAMKDPYIAERLQPFLNEMATEAATVCKV</sequence>
<keyword evidence="4 11" id="KW-0808">Transferase</keyword>
<dbReference type="Proteomes" id="UP000320948">
    <property type="component" value="Unassembled WGS sequence"/>
</dbReference>
<keyword evidence="5 11" id="KW-0548">Nucleotidyltransferase</keyword>
<dbReference type="SUPFAM" id="SSF53448">
    <property type="entry name" value="Nucleotide-diphospho-sugar transferases"/>
    <property type="match status" value="1"/>
</dbReference>
<dbReference type="PANTHER" id="PTHR43197">
    <property type="entry name" value="UTP--GLUCOSE-1-PHOSPHATE URIDYLYLTRANSFERASE"/>
    <property type="match status" value="1"/>
</dbReference>
<evidence type="ECO:0000259" key="10">
    <source>
        <dbReference type="Pfam" id="PF00483"/>
    </source>
</evidence>
<dbReference type="InterPro" id="IPR029044">
    <property type="entry name" value="Nucleotide-diphossugar_trans"/>
</dbReference>
<proteinExistence type="inferred from homology"/>
<evidence type="ECO:0000256" key="4">
    <source>
        <dbReference type="ARBA" id="ARBA00022679"/>
    </source>
</evidence>
<dbReference type="PANTHER" id="PTHR43197:SF1">
    <property type="entry name" value="UTP--GLUCOSE-1-PHOSPHATE URIDYLYLTRANSFERASE"/>
    <property type="match status" value="1"/>
</dbReference>
<evidence type="ECO:0000313" key="12">
    <source>
        <dbReference type="Proteomes" id="UP000320948"/>
    </source>
</evidence>
<evidence type="ECO:0000256" key="2">
    <source>
        <dbReference type="ARBA" id="ARBA00012415"/>
    </source>
</evidence>
<evidence type="ECO:0000256" key="5">
    <source>
        <dbReference type="ARBA" id="ARBA00022695"/>
    </source>
</evidence>
<name>A0A6N4R0S5_BLAVI</name>
<evidence type="ECO:0000313" key="11">
    <source>
        <dbReference type="EMBL" id="TKW60955.1"/>
    </source>
</evidence>
<evidence type="ECO:0000256" key="6">
    <source>
        <dbReference type="ARBA" id="ARBA00031455"/>
    </source>
</evidence>
<evidence type="ECO:0000256" key="7">
    <source>
        <dbReference type="ARBA" id="ARBA00031959"/>
    </source>
</evidence>
<protein>
    <recommendedName>
        <fullName evidence="3">UTP--glucose-1-phosphate uridylyltransferase</fullName>
        <ecNumber evidence="2">2.7.7.9</ecNumber>
    </recommendedName>
    <alternativeName>
        <fullName evidence="6">Alpha-D-glucosyl-1-phosphate uridylyltransferase</fullName>
    </alternativeName>
    <alternativeName>
        <fullName evidence="7">UDP-glucose pyrophosphorylase</fullName>
    </alternativeName>
    <alternativeName>
        <fullName evidence="8">Uridine diphosphoglucose pyrophosphorylase</fullName>
    </alternativeName>
</protein>
<feature type="domain" description="Nucleotidyl transferase" evidence="10">
    <location>
        <begin position="9"/>
        <end position="252"/>
    </location>
</feature>
<comment type="catalytic activity">
    <reaction evidence="9">
        <text>alpha-D-glucose 1-phosphate + UTP + H(+) = UDP-alpha-D-glucose + diphosphate</text>
        <dbReference type="Rhea" id="RHEA:19889"/>
        <dbReference type="ChEBI" id="CHEBI:15378"/>
        <dbReference type="ChEBI" id="CHEBI:33019"/>
        <dbReference type="ChEBI" id="CHEBI:46398"/>
        <dbReference type="ChEBI" id="CHEBI:58601"/>
        <dbReference type="ChEBI" id="CHEBI:58885"/>
        <dbReference type="EC" id="2.7.7.9"/>
    </reaction>
</comment>
<dbReference type="InterPro" id="IPR005771">
    <property type="entry name" value="GalU_uridylyltTrfase_bac/arc"/>
</dbReference>
<dbReference type="AlphaFoldDB" id="A0A6N4R0S5"/>
<organism evidence="11 12">
    <name type="scientific">Blastochloris viridis</name>
    <name type="common">Rhodopseudomonas viridis</name>
    <dbReference type="NCBI Taxonomy" id="1079"/>
    <lineage>
        <taxon>Bacteria</taxon>
        <taxon>Pseudomonadati</taxon>
        <taxon>Pseudomonadota</taxon>
        <taxon>Alphaproteobacteria</taxon>
        <taxon>Hyphomicrobiales</taxon>
        <taxon>Blastochloridaceae</taxon>
        <taxon>Blastochloris</taxon>
    </lineage>
</organism>
<evidence type="ECO:0000256" key="3">
    <source>
        <dbReference type="ARBA" id="ARBA00019048"/>
    </source>
</evidence>
<dbReference type="Gene3D" id="3.90.550.10">
    <property type="entry name" value="Spore Coat Polysaccharide Biosynthesis Protein SpsA, Chain A"/>
    <property type="match status" value="1"/>
</dbReference>
<evidence type="ECO:0000256" key="1">
    <source>
        <dbReference type="ARBA" id="ARBA00006890"/>
    </source>
</evidence>